<dbReference type="AlphaFoldDB" id="A0A9W2Z1J5"/>
<evidence type="ECO:0000313" key="2">
    <source>
        <dbReference type="RefSeq" id="XP_055868824.1"/>
    </source>
</evidence>
<dbReference type="Proteomes" id="UP001165740">
    <property type="component" value="Chromosome 15"/>
</dbReference>
<accession>A0A9W2Z1J5</accession>
<dbReference type="RefSeq" id="XP_055868824.1">
    <property type="nucleotide sequence ID" value="XM_056012849.1"/>
</dbReference>
<reference evidence="2" key="1">
    <citation type="submission" date="2025-08" db="UniProtKB">
        <authorList>
            <consortium name="RefSeq"/>
        </authorList>
    </citation>
    <scope>IDENTIFICATION</scope>
</reference>
<evidence type="ECO:0000313" key="1">
    <source>
        <dbReference type="Proteomes" id="UP001165740"/>
    </source>
</evidence>
<sequence>MAERGLVQKNVNPMSNAMNQVTSTNRANVYVQREWIVLKWNKQWVVERGLVQNAKTSTQTRSANYGRPMETAKETNSGWRKIVTKVVDVVALGSLNAVTRIQIRNAANGLQVENAPLNGWENFVKRRVESVDLLFARISGAGNLTVQHGLNVATATRIQVG</sequence>
<gene>
    <name evidence="2" type="primary">LOC106055715</name>
</gene>
<organism evidence="1 2">
    <name type="scientific">Biomphalaria glabrata</name>
    <name type="common">Bloodfluke planorb</name>
    <name type="synonym">Freshwater snail</name>
    <dbReference type="NCBI Taxonomy" id="6526"/>
    <lineage>
        <taxon>Eukaryota</taxon>
        <taxon>Metazoa</taxon>
        <taxon>Spiralia</taxon>
        <taxon>Lophotrochozoa</taxon>
        <taxon>Mollusca</taxon>
        <taxon>Gastropoda</taxon>
        <taxon>Heterobranchia</taxon>
        <taxon>Euthyneura</taxon>
        <taxon>Panpulmonata</taxon>
        <taxon>Hygrophila</taxon>
        <taxon>Lymnaeoidea</taxon>
        <taxon>Planorbidae</taxon>
        <taxon>Biomphalaria</taxon>
    </lineage>
</organism>
<keyword evidence="1" id="KW-1185">Reference proteome</keyword>
<dbReference type="GeneID" id="106055715"/>
<proteinExistence type="predicted"/>
<name>A0A9W2Z1J5_BIOGL</name>
<protein>
    <submittedName>
        <fullName evidence="2">Uncharacterized protein LOC106055715</fullName>
    </submittedName>
</protein>